<evidence type="ECO:0000313" key="2">
    <source>
        <dbReference type="EMBL" id="AKF13278.1"/>
    </source>
</evidence>
<gene>
    <name evidence="2" type="ORF">PHIN3_11</name>
</gene>
<dbReference type="RefSeq" id="YP_009212251.1">
    <property type="nucleotide sequence ID" value="NC_028945.1"/>
</dbReference>
<name>A0A0F6SIY8_9CAUD</name>
<accession>A0A0F6SIY8</accession>
<dbReference type="GeneID" id="26638740"/>
<proteinExistence type="predicted"/>
<dbReference type="Proteomes" id="UP000202958">
    <property type="component" value="Segment"/>
</dbReference>
<keyword evidence="1" id="KW-0472">Membrane</keyword>
<organism evidence="2 3">
    <name type="scientific">Sinorhizobium phage phiN3</name>
    <dbReference type="NCBI Taxonomy" id="1647405"/>
    <lineage>
        <taxon>Viruses</taxon>
        <taxon>Duplodnaviria</taxon>
        <taxon>Heunggongvirae</taxon>
        <taxon>Uroviricota</taxon>
        <taxon>Caudoviricetes</taxon>
        <taxon>Emdodecavirus</taxon>
        <taxon>Emdodecavirus N3</taxon>
    </lineage>
</organism>
<reference evidence="2 3" key="1">
    <citation type="submission" date="2015-04" db="EMBL/GenBank/DDBJ databases">
        <authorList>
            <person name="Hodson T.S."/>
            <person name="Hyde J.R."/>
            <person name="Schouten J.T."/>
            <person name="Crockett J.T."/>
            <person name="Smith T.A."/>
            <person name="Merrill B.D."/>
            <person name="Crook M.B."/>
            <person name="Griffitts J.S."/>
            <person name="Burnett S.H."/>
            <person name="Grose J.H."/>
            <person name="Breakwell D.P."/>
        </authorList>
    </citation>
    <scope>NUCLEOTIDE SEQUENCE [LARGE SCALE GENOMIC DNA]</scope>
</reference>
<evidence type="ECO:0000313" key="3">
    <source>
        <dbReference type="Proteomes" id="UP000202958"/>
    </source>
</evidence>
<keyword evidence="1" id="KW-1133">Transmembrane helix</keyword>
<evidence type="ECO:0000256" key="1">
    <source>
        <dbReference type="SAM" id="Phobius"/>
    </source>
</evidence>
<dbReference type="EMBL" id="KR052482">
    <property type="protein sequence ID" value="AKF13278.1"/>
    <property type="molecule type" value="Genomic_DNA"/>
</dbReference>
<keyword evidence="1" id="KW-0812">Transmembrane</keyword>
<protein>
    <submittedName>
        <fullName evidence="2">Uncharacterized protein</fullName>
    </submittedName>
</protein>
<feature type="transmembrane region" description="Helical" evidence="1">
    <location>
        <begin position="6"/>
        <end position="24"/>
    </location>
</feature>
<keyword evidence="3" id="KW-1185">Reference proteome</keyword>
<sequence>MIEFIVIISAWITSALLIHIFARYRETIDQRINILNRIAHEDNISELLAQFEKVSIRQHYLKLLFGGNPDELYGMKFDD</sequence>
<dbReference type="KEGG" id="vg:26638740"/>